<keyword evidence="1" id="KW-0472">Membrane</keyword>
<dbReference type="Proteomes" id="UP000031778">
    <property type="component" value="Plasmid pBb"/>
</dbReference>
<dbReference type="EMBL" id="CP007513">
    <property type="protein sequence ID" value="AHX21961.1"/>
    <property type="molecule type" value="Genomic_DNA"/>
</dbReference>
<keyword evidence="3" id="KW-1185">Reference proteome</keyword>
<reference evidence="3" key="1">
    <citation type="submission" date="2014-03" db="EMBL/GenBank/DDBJ databases">
        <title>The Complete Genome Sequence of Bacillus bombyseptieus.</title>
        <authorList>
            <person name="Cheng T."/>
            <person name="Lin P."/>
            <person name="Jin S."/>
            <person name="Wu Y."/>
            <person name="Fu B."/>
            <person name="Long R."/>
            <person name="Liu D."/>
            <person name="Guo Y."/>
            <person name="Peng L."/>
            <person name="Xia Q."/>
        </authorList>
    </citation>
    <scope>NUCLEOTIDE SEQUENCE [LARGE SCALE GENOMIC DNA]</scope>
    <source>
        <strain evidence="3">wang</strain>
        <plasmid evidence="3">pBb</plasmid>
    </source>
</reference>
<gene>
    <name evidence="2" type="ORF">CY96_28095</name>
</gene>
<proteinExistence type="predicted"/>
<protein>
    <submittedName>
        <fullName evidence="2">Uncharacterized protein</fullName>
    </submittedName>
</protein>
<keyword evidence="2" id="KW-0614">Plasmid</keyword>
<dbReference type="AlphaFoldDB" id="A0A9W3PUA3"/>
<keyword evidence="1" id="KW-0812">Transmembrane</keyword>
<keyword evidence="1" id="KW-1133">Transmembrane helix</keyword>
<evidence type="ECO:0000313" key="2">
    <source>
        <dbReference type="EMBL" id="AHX21961.1"/>
    </source>
</evidence>
<feature type="transmembrane region" description="Helical" evidence="1">
    <location>
        <begin position="12"/>
        <end position="33"/>
    </location>
</feature>
<geneLocation type="plasmid" evidence="2 3">
    <name>pBb</name>
</geneLocation>
<evidence type="ECO:0000256" key="1">
    <source>
        <dbReference type="SAM" id="Phobius"/>
    </source>
</evidence>
<organism evidence="2 3">
    <name type="scientific">Bacillus bombysepticus str. Wang</name>
    <dbReference type="NCBI Taxonomy" id="1330043"/>
    <lineage>
        <taxon>Bacteria</taxon>
        <taxon>Bacillati</taxon>
        <taxon>Bacillota</taxon>
        <taxon>Bacilli</taxon>
        <taxon>Bacillales</taxon>
        <taxon>Bacillaceae</taxon>
        <taxon>Bacillus</taxon>
        <taxon>Bacillus cereus group</taxon>
    </lineage>
</organism>
<accession>A0A9W3PUA3</accession>
<dbReference type="KEGG" id="bby:CY96_28095"/>
<evidence type="ECO:0000313" key="3">
    <source>
        <dbReference type="Proteomes" id="UP000031778"/>
    </source>
</evidence>
<sequence>MKPTLKHSSNNTQAPIVNVLLTIIGVLTLCLHVDLKRLPFNMKCESQTKDFMGNFKEVFKILKFDLEY</sequence>
<name>A0A9W3PUA3_9BACI</name>